<evidence type="ECO:0000313" key="2">
    <source>
        <dbReference type="EMBL" id="EME89642.1"/>
    </source>
</evidence>
<organism evidence="2 3">
    <name type="scientific">Pseudocercospora fijiensis (strain CIRAD86)</name>
    <name type="common">Black leaf streak disease fungus</name>
    <name type="synonym">Mycosphaerella fijiensis</name>
    <dbReference type="NCBI Taxonomy" id="383855"/>
    <lineage>
        <taxon>Eukaryota</taxon>
        <taxon>Fungi</taxon>
        <taxon>Dikarya</taxon>
        <taxon>Ascomycota</taxon>
        <taxon>Pezizomycotina</taxon>
        <taxon>Dothideomycetes</taxon>
        <taxon>Dothideomycetidae</taxon>
        <taxon>Mycosphaerellales</taxon>
        <taxon>Mycosphaerellaceae</taxon>
        <taxon>Pseudocercospora</taxon>
    </lineage>
</organism>
<dbReference type="KEGG" id="pfj:MYCFIDRAFT_213746"/>
<evidence type="ECO:0000256" key="1">
    <source>
        <dbReference type="SAM" id="MobiDB-lite"/>
    </source>
</evidence>
<protein>
    <submittedName>
        <fullName evidence="2">Uncharacterized protein</fullName>
    </submittedName>
</protein>
<reference evidence="2 3" key="1">
    <citation type="journal article" date="2012" name="PLoS Pathog.">
        <title>Diverse lifestyles and strategies of plant pathogenesis encoded in the genomes of eighteen Dothideomycetes fungi.</title>
        <authorList>
            <person name="Ohm R.A."/>
            <person name="Feau N."/>
            <person name="Henrissat B."/>
            <person name="Schoch C.L."/>
            <person name="Horwitz B.A."/>
            <person name="Barry K.W."/>
            <person name="Condon B.J."/>
            <person name="Copeland A.C."/>
            <person name="Dhillon B."/>
            <person name="Glaser F."/>
            <person name="Hesse C.N."/>
            <person name="Kosti I."/>
            <person name="LaButti K."/>
            <person name="Lindquist E.A."/>
            <person name="Lucas S."/>
            <person name="Salamov A.A."/>
            <person name="Bradshaw R.E."/>
            <person name="Ciuffetti L."/>
            <person name="Hamelin R.C."/>
            <person name="Kema G.H.J."/>
            <person name="Lawrence C."/>
            <person name="Scott J.A."/>
            <person name="Spatafora J.W."/>
            <person name="Turgeon B.G."/>
            <person name="de Wit P.J.G.M."/>
            <person name="Zhong S."/>
            <person name="Goodwin S.B."/>
            <person name="Grigoriev I.V."/>
        </authorList>
    </citation>
    <scope>NUCLEOTIDE SEQUENCE [LARGE SCALE GENOMIC DNA]</scope>
    <source>
        <strain evidence="2 3">CIRAD86</strain>
    </source>
</reference>
<sequence>MHAKDTTADDHDTQDHGKDSYAKRLGQVTDYGRSSAAFVNFRKGCVDGDLGVARRRRSAVYSGGDYLFYGAHGYDSGFLMRDF</sequence>
<dbReference type="Proteomes" id="UP000016932">
    <property type="component" value="Unassembled WGS sequence"/>
</dbReference>
<dbReference type="VEuPathDB" id="FungiDB:MYCFIDRAFT_213746"/>
<dbReference type="EMBL" id="KB446555">
    <property type="protein sequence ID" value="EME89642.1"/>
    <property type="molecule type" value="Genomic_DNA"/>
</dbReference>
<proteinExistence type="predicted"/>
<dbReference type="AlphaFoldDB" id="N1QCS6"/>
<accession>N1QCS6</accession>
<evidence type="ECO:0000313" key="3">
    <source>
        <dbReference type="Proteomes" id="UP000016932"/>
    </source>
</evidence>
<keyword evidence="3" id="KW-1185">Reference proteome</keyword>
<dbReference type="HOGENOM" id="CLU_2543530_0_0_1"/>
<dbReference type="GeneID" id="19337951"/>
<name>N1QCS6_PSEFD</name>
<gene>
    <name evidence="2" type="ORF">MYCFIDRAFT_213746</name>
</gene>
<dbReference type="RefSeq" id="XP_007922188.1">
    <property type="nucleotide sequence ID" value="XM_007923997.1"/>
</dbReference>
<feature type="region of interest" description="Disordered" evidence="1">
    <location>
        <begin position="1"/>
        <end position="21"/>
    </location>
</feature>